<protein>
    <submittedName>
        <fullName evidence="2">Phospholipase</fullName>
    </submittedName>
</protein>
<evidence type="ECO:0000313" key="2">
    <source>
        <dbReference type="EMBL" id="TFZ82737.1"/>
    </source>
</evidence>
<reference evidence="2 3" key="1">
    <citation type="journal article" date="2019" name="ISME J.">
        <title>Candidatus Macondimonas diazotrophica, a novel gammaproteobacterial genus dominating crude-oil-contaminated coastal sediments.</title>
        <authorList>
            <person name="Karthikeyan S."/>
            <person name="Konstantinidis K."/>
        </authorList>
    </citation>
    <scope>NUCLEOTIDE SEQUENCE [LARGE SCALE GENOMIC DNA]</scope>
    <source>
        <strain evidence="2 3">KTK01</strain>
    </source>
</reference>
<dbReference type="GO" id="GO:0006793">
    <property type="term" value="P:phosphorus metabolic process"/>
    <property type="evidence" value="ECO:0007669"/>
    <property type="project" value="UniProtKB-ARBA"/>
</dbReference>
<dbReference type="PANTHER" id="PTHR21248:SF22">
    <property type="entry name" value="PHOSPHOLIPASE D"/>
    <property type="match status" value="1"/>
</dbReference>
<dbReference type="Pfam" id="PF13091">
    <property type="entry name" value="PLDc_2"/>
    <property type="match status" value="1"/>
</dbReference>
<dbReference type="RefSeq" id="WP_135281724.1">
    <property type="nucleotide sequence ID" value="NZ_SRIO01000007.1"/>
</dbReference>
<dbReference type="OrthoDB" id="92272at2"/>
<dbReference type="EMBL" id="SRIO01000007">
    <property type="protein sequence ID" value="TFZ82737.1"/>
    <property type="molecule type" value="Genomic_DNA"/>
</dbReference>
<feature type="domain" description="Phospholipase D-like" evidence="1">
    <location>
        <begin position="284"/>
        <end position="417"/>
    </location>
</feature>
<dbReference type="PANTHER" id="PTHR21248">
    <property type="entry name" value="CARDIOLIPIN SYNTHASE"/>
    <property type="match status" value="1"/>
</dbReference>
<dbReference type="AlphaFoldDB" id="A0A4Z0FAP7"/>
<sequence length="454" mass="50551">MRPDGRAGFAGPPRPVGELQVLTDVTWHDATGRRHAEQAIFDAQLAMIRAARRLIVADLFLFNPWRGAATGVFQARCQALTEALVAQRRRHPELRVVLITDPINTAYGAEWPDHFRQLQAAGVTLVITPLKYLADSNPAWSGLWRGALRHFGLDGRGRLPHPFGEGEVGFGTYFRLLHFKANHRKTLISDEGDRWLGLISSANPHDASCWHHNLALRFDGPAVADLMATENQVLALAGEAPIDVPALPAEPVSIGILAPALQVAVLTEAGIRDRVLAELQKLRSGDRVMLAMFYLAHRPIVRALIAAHRRGAEVRILLDANHDAFGHRKDGLPNRQVAWELDRAGIAVRWFKTQGEQAHGKWLLIRRADGGGCLVSGSANFTRRNLDGFNLETDLVVTGPAAHSVFQSVGTLFERQWRNEDGIEFSLAYGVFAERRLLKYLRYRFMEFSGWSTF</sequence>
<evidence type="ECO:0000313" key="3">
    <source>
        <dbReference type="Proteomes" id="UP000297890"/>
    </source>
</evidence>
<keyword evidence="3" id="KW-1185">Reference proteome</keyword>
<dbReference type="Proteomes" id="UP000297890">
    <property type="component" value="Unassembled WGS sequence"/>
</dbReference>
<dbReference type="SUPFAM" id="SSF56024">
    <property type="entry name" value="Phospholipase D/nuclease"/>
    <property type="match status" value="2"/>
</dbReference>
<proteinExistence type="predicted"/>
<name>A0A4Z0FAP7_9GAMM</name>
<comment type="caution">
    <text evidence="2">The sequence shown here is derived from an EMBL/GenBank/DDBJ whole genome shotgun (WGS) entry which is preliminary data.</text>
</comment>
<accession>A0A4Z0FAP7</accession>
<dbReference type="InterPro" id="IPR025202">
    <property type="entry name" value="PLD-like_dom"/>
</dbReference>
<organism evidence="2 3">
    <name type="scientific">Candidatus Macondimonas diazotrophica</name>
    <dbReference type="NCBI Taxonomy" id="2305248"/>
    <lineage>
        <taxon>Bacteria</taxon>
        <taxon>Pseudomonadati</taxon>
        <taxon>Pseudomonadota</taxon>
        <taxon>Gammaproteobacteria</taxon>
        <taxon>Chromatiales</taxon>
        <taxon>Ectothiorhodospiraceae</taxon>
        <taxon>Candidatus Macondimonas</taxon>
    </lineage>
</organism>
<dbReference type="Gene3D" id="3.30.870.10">
    <property type="entry name" value="Endonuclease Chain A"/>
    <property type="match status" value="2"/>
</dbReference>
<gene>
    <name evidence="2" type="ORF">E4680_07190</name>
</gene>
<evidence type="ECO:0000259" key="1">
    <source>
        <dbReference type="Pfam" id="PF13091"/>
    </source>
</evidence>